<dbReference type="OrthoDB" id="2735536at2759"/>
<dbReference type="EMBL" id="ML742096">
    <property type="protein sequence ID" value="KAE8150355.1"/>
    <property type="molecule type" value="Genomic_DNA"/>
</dbReference>
<dbReference type="Pfam" id="PF01370">
    <property type="entry name" value="Epimerase"/>
    <property type="match status" value="1"/>
</dbReference>
<sequence>MSKTLLTGSTGFIGSSLTHRLLQEGHTLILTIRHADQAPKLRRIFAPHASQLEFAVVPDITVPGCYDDVLHDVGVVFHLASPLTQAGGKDMVSPAVKGTREILGACLRAGGVRKVVVTGSVMSLVSIGGLRDGVVISEDDEVDYTIPENPDGVTAYHASKLAAHRATLDFYQSSQPSFDLVTLHPVFVFGRSLVQDSAQISGSCGILYGSLFAEKPVSGQFLGVHIDDVVEAHVRVLDDKVKGFREFLLAGERRSWGDVKAFVERRFPDLPIRLQGVDYVDYRVDAGRAERELGISFKGLEEMVGDVVCQQLEFK</sequence>
<name>A0A5N6TVE7_ASPAV</name>
<protein>
    <recommendedName>
        <fullName evidence="3">NAD-dependent epimerase/dehydratase domain-containing protein</fullName>
    </recommendedName>
</protein>
<organism evidence="4 5">
    <name type="scientific">Aspergillus avenaceus</name>
    <dbReference type="NCBI Taxonomy" id="36643"/>
    <lineage>
        <taxon>Eukaryota</taxon>
        <taxon>Fungi</taxon>
        <taxon>Dikarya</taxon>
        <taxon>Ascomycota</taxon>
        <taxon>Pezizomycotina</taxon>
        <taxon>Eurotiomycetes</taxon>
        <taxon>Eurotiomycetidae</taxon>
        <taxon>Eurotiales</taxon>
        <taxon>Aspergillaceae</taxon>
        <taxon>Aspergillus</taxon>
        <taxon>Aspergillus subgen. Circumdati</taxon>
    </lineage>
</organism>
<evidence type="ECO:0000256" key="2">
    <source>
        <dbReference type="ARBA" id="ARBA00023445"/>
    </source>
</evidence>
<keyword evidence="1" id="KW-0560">Oxidoreductase</keyword>
<evidence type="ECO:0000313" key="5">
    <source>
        <dbReference type="Proteomes" id="UP000325780"/>
    </source>
</evidence>
<proteinExistence type="inferred from homology"/>
<reference evidence="4 5" key="1">
    <citation type="submission" date="2019-04" db="EMBL/GenBank/DDBJ databases">
        <title>Friends and foes A comparative genomics study of 23 Aspergillus species from section Flavi.</title>
        <authorList>
            <consortium name="DOE Joint Genome Institute"/>
            <person name="Kjaerbolling I."/>
            <person name="Vesth T."/>
            <person name="Frisvad J.C."/>
            <person name="Nybo J.L."/>
            <person name="Theobald S."/>
            <person name="Kildgaard S."/>
            <person name="Isbrandt T."/>
            <person name="Kuo A."/>
            <person name="Sato A."/>
            <person name="Lyhne E.K."/>
            <person name="Kogle M.E."/>
            <person name="Wiebenga A."/>
            <person name="Kun R.S."/>
            <person name="Lubbers R.J."/>
            <person name="Makela M.R."/>
            <person name="Barry K."/>
            <person name="Chovatia M."/>
            <person name="Clum A."/>
            <person name="Daum C."/>
            <person name="Haridas S."/>
            <person name="He G."/>
            <person name="LaButti K."/>
            <person name="Lipzen A."/>
            <person name="Mondo S."/>
            <person name="Riley R."/>
            <person name="Salamov A."/>
            <person name="Simmons B.A."/>
            <person name="Magnuson J.K."/>
            <person name="Henrissat B."/>
            <person name="Mortensen U.H."/>
            <person name="Larsen T.O."/>
            <person name="Devries R.P."/>
            <person name="Grigoriev I.V."/>
            <person name="Machida M."/>
            <person name="Baker S.E."/>
            <person name="Andersen M.R."/>
        </authorList>
    </citation>
    <scope>NUCLEOTIDE SEQUENCE [LARGE SCALE GENOMIC DNA]</scope>
    <source>
        <strain evidence="4 5">IBT 18842</strain>
    </source>
</reference>
<dbReference type="Proteomes" id="UP000325780">
    <property type="component" value="Unassembled WGS sequence"/>
</dbReference>
<evidence type="ECO:0000313" key="4">
    <source>
        <dbReference type="EMBL" id="KAE8150355.1"/>
    </source>
</evidence>
<dbReference type="Gene3D" id="3.40.50.720">
    <property type="entry name" value="NAD(P)-binding Rossmann-like Domain"/>
    <property type="match status" value="1"/>
</dbReference>
<gene>
    <name evidence="4" type="ORF">BDV25DRAFT_139921</name>
</gene>
<keyword evidence="5" id="KW-1185">Reference proteome</keyword>
<dbReference type="PANTHER" id="PTHR10366">
    <property type="entry name" value="NAD DEPENDENT EPIMERASE/DEHYDRATASE"/>
    <property type="match status" value="1"/>
</dbReference>
<dbReference type="InterPro" id="IPR050425">
    <property type="entry name" value="NAD(P)_dehydrat-like"/>
</dbReference>
<dbReference type="InterPro" id="IPR036291">
    <property type="entry name" value="NAD(P)-bd_dom_sf"/>
</dbReference>
<dbReference type="SUPFAM" id="SSF51735">
    <property type="entry name" value="NAD(P)-binding Rossmann-fold domains"/>
    <property type="match status" value="1"/>
</dbReference>
<dbReference type="AlphaFoldDB" id="A0A5N6TVE7"/>
<dbReference type="InterPro" id="IPR001509">
    <property type="entry name" value="Epimerase_deHydtase"/>
</dbReference>
<feature type="domain" description="NAD-dependent epimerase/dehydratase" evidence="3">
    <location>
        <begin position="5"/>
        <end position="242"/>
    </location>
</feature>
<accession>A0A5N6TVE7</accession>
<evidence type="ECO:0000256" key="1">
    <source>
        <dbReference type="ARBA" id="ARBA00023002"/>
    </source>
</evidence>
<comment type="similarity">
    <text evidence="2">Belongs to the NAD(P)-dependent epimerase/dehydratase family. Dihydroflavonol-4-reductase subfamily.</text>
</comment>
<evidence type="ECO:0000259" key="3">
    <source>
        <dbReference type="Pfam" id="PF01370"/>
    </source>
</evidence>
<dbReference type="PANTHER" id="PTHR10366:SF564">
    <property type="entry name" value="STEROL-4-ALPHA-CARBOXYLATE 3-DEHYDROGENASE, DECARBOXYLATING"/>
    <property type="match status" value="1"/>
</dbReference>
<dbReference type="GO" id="GO:0016616">
    <property type="term" value="F:oxidoreductase activity, acting on the CH-OH group of donors, NAD or NADP as acceptor"/>
    <property type="evidence" value="ECO:0007669"/>
    <property type="project" value="TreeGrafter"/>
</dbReference>